<accession>A0ACC0X315</accession>
<dbReference type="EMBL" id="CM047749">
    <property type="protein sequence ID" value="KAJ0010008.1"/>
    <property type="molecule type" value="Genomic_DNA"/>
</dbReference>
<reference evidence="2" key="1">
    <citation type="journal article" date="2023" name="G3 (Bethesda)">
        <title>Genome assembly and association tests identify interacting loci associated with vigor, precocity, and sex in interspecific pistachio rootstocks.</title>
        <authorList>
            <person name="Palmer W."/>
            <person name="Jacygrad E."/>
            <person name="Sagayaradj S."/>
            <person name="Cavanaugh K."/>
            <person name="Han R."/>
            <person name="Bertier L."/>
            <person name="Beede B."/>
            <person name="Kafkas S."/>
            <person name="Golino D."/>
            <person name="Preece J."/>
            <person name="Michelmore R."/>
        </authorList>
    </citation>
    <scope>NUCLEOTIDE SEQUENCE [LARGE SCALE GENOMIC DNA]</scope>
</reference>
<proteinExistence type="predicted"/>
<sequence length="229" mass="25810">MFRSWFRVLLARKSQSHSRFSFFLRTQLNSSHVKPSLVGSLSNRGSSLHCDFVLGAGASRGFCAVVANRNLENSHVEIDKDKKVKILYEKPIDFTKVDINLLPTVMIIGRPNVGKSALFNRLIRRREALVYNTPDDHVTRDIREGIAKLGDLRFRVLDSAGLETEATSGSILDRTAGMTAKVLAKTQFAIFLIDVRLVLCMSLCVLYEVLLFEFIFSNAHSNKFRTLKS</sequence>
<keyword evidence="2" id="KW-1185">Reference proteome</keyword>
<comment type="caution">
    <text evidence="1">The sequence shown here is derived from an EMBL/GenBank/DDBJ whole genome shotgun (WGS) entry which is preliminary data.</text>
</comment>
<organism evidence="1 2">
    <name type="scientific">Pistacia integerrima</name>
    <dbReference type="NCBI Taxonomy" id="434235"/>
    <lineage>
        <taxon>Eukaryota</taxon>
        <taxon>Viridiplantae</taxon>
        <taxon>Streptophyta</taxon>
        <taxon>Embryophyta</taxon>
        <taxon>Tracheophyta</taxon>
        <taxon>Spermatophyta</taxon>
        <taxon>Magnoliopsida</taxon>
        <taxon>eudicotyledons</taxon>
        <taxon>Gunneridae</taxon>
        <taxon>Pentapetalae</taxon>
        <taxon>rosids</taxon>
        <taxon>malvids</taxon>
        <taxon>Sapindales</taxon>
        <taxon>Anacardiaceae</taxon>
        <taxon>Pistacia</taxon>
    </lineage>
</organism>
<gene>
    <name evidence="1" type="ORF">Pint_33015</name>
</gene>
<protein>
    <submittedName>
        <fullName evidence="1">Uncharacterized protein</fullName>
    </submittedName>
</protein>
<evidence type="ECO:0000313" key="2">
    <source>
        <dbReference type="Proteomes" id="UP001163603"/>
    </source>
</evidence>
<name>A0ACC0X315_9ROSI</name>
<dbReference type="Proteomes" id="UP001163603">
    <property type="component" value="Chromosome 14"/>
</dbReference>
<evidence type="ECO:0000313" key="1">
    <source>
        <dbReference type="EMBL" id="KAJ0010008.1"/>
    </source>
</evidence>